<accession>A0ACC0V0A6</accession>
<name>A0ACC0V0A6_9HYPO</name>
<gene>
    <name evidence="1" type="ORF">N3K66_005805</name>
</gene>
<proteinExistence type="predicted"/>
<reference evidence="1" key="1">
    <citation type="submission" date="2022-10" db="EMBL/GenBank/DDBJ databases">
        <title>Complete Genome of Trichothecium roseum strain YXFP-22015, a Plant Pathogen Isolated from Citrus.</title>
        <authorList>
            <person name="Wang Y."/>
            <person name="Zhu L."/>
        </authorList>
    </citation>
    <scope>NUCLEOTIDE SEQUENCE</scope>
    <source>
        <strain evidence="1">YXFP-22015</strain>
    </source>
</reference>
<organism evidence="1 2">
    <name type="scientific">Trichothecium roseum</name>
    <dbReference type="NCBI Taxonomy" id="47278"/>
    <lineage>
        <taxon>Eukaryota</taxon>
        <taxon>Fungi</taxon>
        <taxon>Dikarya</taxon>
        <taxon>Ascomycota</taxon>
        <taxon>Pezizomycotina</taxon>
        <taxon>Sordariomycetes</taxon>
        <taxon>Hypocreomycetidae</taxon>
        <taxon>Hypocreales</taxon>
        <taxon>Hypocreales incertae sedis</taxon>
        <taxon>Trichothecium</taxon>
    </lineage>
</organism>
<dbReference type="Proteomes" id="UP001163324">
    <property type="component" value="Chromosome 5"/>
</dbReference>
<evidence type="ECO:0000313" key="2">
    <source>
        <dbReference type="Proteomes" id="UP001163324"/>
    </source>
</evidence>
<protein>
    <submittedName>
        <fullName evidence="1">Uncharacterized protein</fullName>
    </submittedName>
</protein>
<comment type="caution">
    <text evidence="1">The sequence shown here is derived from an EMBL/GenBank/DDBJ whole genome shotgun (WGS) entry which is preliminary data.</text>
</comment>
<sequence length="673" mass="76432">MSVPSEASGAGHAASHVEANAPPINPGRSDSKMSIHGDLDSPSPTFRITDDDSFRPGPRKSQSYMDSLIPPTQGDFERIAHVQERKEEELKQRNREARHHALEEYRHKAEHGDERERAHAAERIQRTFRGYRARREMEGYGLDASTRWISAFREAQFRETTRPKSNGSGNGTEANGKQSQAPTDEQRSARIRARDRWRKISVIARRAGHDDLESDSSSLSSLDDDAGSEQRKAHDEQRQKKIAAQRHDARMMGLQYFLEMVDLKHRYGSNLRMYHQEWKKADTSENFFYWLDYGEGKNVELAQCPRDRLHREQIRYLSREERQYYLVTTDDQGRLRWAKNGVRVDTSNQYKDSIHGIVPADDPTPAFNPNAPPPSSPPPSRRPSSMSSIRSKREADQAAKYPTPDFDHAHGMKKISHVNAFTIWNKILRKSVKEGTWIFVADTAYRLYVGIKNSGAFQHSSFLQGSRLAAAGLIKIKDGRITSLSPLSGHYRPPASNFRSFVKSLKEGGVDMSHVSISKSYIVLAGLETYLKTRRKSKNILGKLVYHKDKLVDPEEFERQQEASKDKSKSAQREREVIQQEEKEREENKATMKVMQKLGIPPVGPQGQKGDVDEGSEERVLENMEEKATGDENTGVDIADVPTNENILEKEKPSTGKSEGQGSHTLMEPQERT</sequence>
<keyword evidence="2" id="KW-1185">Reference proteome</keyword>
<dbReference type="EMBL" id="CM047944">
    <property type="protein sequence ID" value="KAI9899344.1"/>
    <property type="molecule type" value="Genomic_DNA"/>
</dbReference>
<evidence type="ECO:0000313" key="1">
    <source>
        <dbReference type="EMBL" id="KAI9899344.1"/>
    </source>
</evidence>